<dbReference type="RefSeq" id="WP_258826027.1">
    <property type="nucleotide sequence ID" value="NZ_JANUHA010000001.1"/>
</dbReference>
<dbReference type="Proteomes" id="UP001206572">
    <property type="component" value="Unassembled WGS sequence"/>
</dbReference>
<name>A0ABT2AFC6_9BURK</name>
<feature type="compositionally biased region" description="Basic and acidic residues" evidence="1">
    <location>
        <begin position="31"/>
        <end position="53"/>
    </location>
</feature>
<feature type="region of interest" description="Disordered" evidence="1">
    <location>
        <begin position="1"/>
        <end position="65"/>
    </location>
</feature>
<evidence type="ECO:0000313" key="2">
    <source>
        <dbReference type="EMBL" id="MCS0594941.1"/>
    </source>
</evidence>
<comment type="caution">
    <text evidence="2">The sequence shown here is derived from an EMBL/GenBank/DDBJ whole genome shotgun (WGS) entry which is preliminary data.</text>
</comment>
<accession>A0ABT2AFC6</accession>
<gene>
    <name evidence="2" type="ORF">NX780_01115</name>
</gene>
<reference evidence="2 3" key="1">
    <citation type="submission" date="2022-08" db="EMBL/GenBank/DDBJ databases">
        <title>Reclassification of Massilia species as members of the genera Telluria, Duganella, Pseudoduganella, Mokoshia gen. nov. and Zemynaea gen. nov. using orthogonal and non-orthogonal genome-based approaches.</title>
        <authorList>
            <person name="Bowman J.P."/>
        </authorList>
    </citation>
    <scope>NUCLEOTIDE SEQUENCE [LARGE SCALE GENOMIC DNA]</scope>
    <source>
        <strain evidence="2 3">JCM 31661</strain>
    </source>
</reference>
<evidence type="ECO:0000256" key="1">
    <source>
        <dbReference type="SAM" id="MobiDB-lite"/>
    </source>
</evidence>
<organism evidence="2 3">
    <name type="scientific">Massilia agri</name>
    <dbReference type="NCBI Taxonomy" id="1886785"/>
    <lineage>
        <taxon>Bacteria</taxon>
        <taxon>Pseudomonadati</taxon>
        <taxon>Pseudomonadota</taxon>
        <taxon>Betaproteobacteria</taxon>
        <taxon>Burkholderiales</taxon>
        <taxon>Oxalobacteraceae</taxon>
        <taxon>Telluria group</taxon>
        <taxon>Massilia</taxon>
    </lineage>
</organism>
<keyword evidence="3" id="KW-1185">Reference proteome</keyword>
<proteinExistence type="predicted"/>
<protein>
    <submittedName>
        <fullName evidence="2">Uncharacterized protein</fullName>
    </submittedName>
</protein>
<evidence type="ECO:0000313" key="3">
    <source>
        <dbReference type="Proteomes" id="UP001206572"/>
    </source>
</evidence>
<sequence length="65" mass="7106">MSNEQKAQDQQVQQGQQQDQAQGQQQGNEAKAPDVDGLKNKKPEELTPDELRLMADTMPGEGPGD</sequence>
<dbReference type="EMBL" id="JANUHA010000001">
    <property type="protein sequence ID" value="MCS0594941.1"/>
    <property type="molecule type" value="Genomic_DNA"/>
</dbReference>
<feature type="compositionally biased region" description="Low complexity" evidence="1">
    <location>
        <begin position="8"/>
        <end position="26"/>
    </location>
</feature>